<dbReference type="GO" id="GO:0005737">
    <property type="term" value="C:cytoplasm"/>
    <property type="evidence" value="ECO:0007669"/>
    <property type="project" value="TreeGrafter"/>
</dbReference>
<evidence type="ECO:0000313" key="16">
    <source>
        <dbReference type="EMBL" id="KRM91019.1"/>
    </source>
</evidence>
<dbReference type="GO" id="GO:0000428">
    <property type="term" value="C:DNA-directed RNA polymerase complex"/>
    <property type="evidence" value="ECO:0007669"/>
    <property type="project" value="UniProtKB-KW"/>
</dbReference>
<name>A0A0R2CRU8_9LACO</name>
<comment type="similarity">
    <text evidence="12 13">Belongs to the DnaG primase family.</text>
</comment>
<dbReference type="GO" id="GO:0003677">
    <property type="term" value="F:DNA binding"/>
    <property type="evidence" value="ECO:0007669"/>
    <property type="project" value="UniProtKB-KW"/>
</dbReference>
<dbReference type="Gene3D" id="3.90.980.10">
    <property type="entry name" value="DNA primase, catalytic core, N-terminal domain"/>
    <property type="match status" value="1"/>
</dbReference>
<dbReference type="Gene3D" id="3.90.580.10">
    <property type="entry name" value="Zinc finger, CHC2-type domain"/>
    <property type="match status" value="1"/>
</dbReference>
<evidence type="ECO:0000256" key="7">
    <source>
        <dbReference type="ARBA" id="ARBA00022771"/>
    </source>
</evidence>
<dbReference type="Pfam" id="PF10410">
    <property type="entry name" value="DnaB_bind"/>
    <property type="match status" value="1"/>
</dbReference>
<keyword evidence="3 12" id="KW-0808">Transferase</keyword>
<dbReference type="InterPro" id="IPR036977">
    <property type="entry name" value="DNA_primase_Znf_CHC2"/>
</dbReference>
<evidence type="ECO:0000313" key="17">
    <source>
        <dbReference type="Proteomes" id="UP000051131"/>
    </source>
</evidence>
<dbReference type="PROSITE" id="PS50880">
    <property type="entry name" value="TOPRIM"/>
    <property type="match status" value="1"/>
</dbReference>
<dbReference type="InterPro" id="IPR013264">
    <property type="entry name" value="DNAG_N"/>
</dbReference>
<evidence type="ECO:0000256" key="11">
    <source>
        <dbReference type="ARBA" id="ARBA00023163"/>
    </source>
</evidence>
<evidence type="ECO:0000256" key="4">
    <source>
        <dbReference type="ARBA" id="ARBA00022695"/>
    </source>
</evidence>
<keyword evidence="6 12" id="KW-0479">Metal-binding</keyword>
<comment type="caution">
    <text evidence="16">The sequence shown here is derived from an EMBL/GenBank/DDBJ whole genome shotgun (WGS) entry which is preliminary data.</text>
</comment>
<keyword evidence="17" id="KW-1185">Reference proteome</keyword>
<feature type="domain" description="Toprim" evidence="15">
    <location>
        <begin position="269"/>
        <end position="353"/>
    </location>
</feature>
<dbReference type="InterPro" id="IPR006171">
    <property type="entry name" value="TOPRIM_dom"/>
</dbReference>
<evidence type="ECO:0000256" key="6">
    <source>
        <dbReference type="ARBA" id="ARBA00022723"/>
    </source>
</evidence>
<dbReference type="Proteomes" id="UP000051131">
    <property type="component" value="Unassembled WGS sequence"/>
</dbReference>
<dbReference type="SMART" id="SM00400">
    <property type="entry name" value="ZnF_CHCC"/>
    <property type="match status" value="1"/>
</dbReference>
<dbReference type="EC" id="2.7.7.101" evidence="12"/>
<evidence type="ECO:0000256" key="2">
    <source>
        <dbReference type="ARBA" id="ARBA00022515"/>
    </source>
</evidence>
<keyword evidence="7 12" id="KW-0863">Zinc-finger</keyword>
<dbReference type="GO" id="GO:0008270">
    <property type="term" value="F:zinc ion binding"/>
    <property type="evidence" value="ECO:0007669"/>
    <property type="project" value="UniProtKB-UniRule"/>
</dbReference>
<gene>
    <name evidence="12" type="primary">dnaG</name>
    <name evidence="16" type="ORF">FC80_GL001015</name>
</gene>
<comment type="function">
    <text evidence="12 13">RNA polymerase that catalyzes the synthesis of short RNA molecules used as primers for DNA polymerase during DNA replication.</text>
</comment>
<evidence type="ECO:0000256" key="3">
    <source>
        <dbReference type="ARBA" id="ARBA00022679"/>
    </source>
</evidence>
<dbReference type="HAMAP" id="MF_00974">
    <property type="entry name" value="DNA_primase_DnaG"/>
    <property type="match status" value="1"/>
</dbReference>
<dbReference type="InterPro" id="IPR019475">
    <property type="entry name" value="DNA_primase_DnaB-bd"/>
</dbReference>
<dbReference type="PANTHER" id="PTHR30313:SF2">
    <property type="entry name" value="DNA PRIMASE"/>
    <property type="match status" value="1"/>
</dbReference>
<dbReference type="InterPro" id="IPR034151">
    <property type="entry name" value="TOPRIM_DnaG_bac"/>
</dbReference>
<keyword evidence="11 12" id="KW-0804">Transcription</keyword>
<dbReference type="Pfam" id="PF13155">
    <property type="entry name" value="Toprim_2"/>
    <property type="match status" value="1"/>
</dbReference>
<keyword evidence="10 12" id="KW-0238">DNA-binding</keyword>
<accession>A0A0R2CRU8</accession>
<dbReference type="PATRIC" id="fig|1423729.3.peg.1029"/>
<dbReference type="CDD" id="cd03364">
    <property type="entry name" value="TOPRIM_DnaG_primases"/>
    <property type="match status" value="1"/>
</dbReference>
<evidence type="ECO:0000256" key="13">
    <source>
        <dbReference type="PIRNR" id="PIRNR002811"/>
    </source>
</evidence>
<comment type="domain">
    <text evidence="12">Contains an N-terminal zinc-binding domain, a central core domain that contains the primase activity, and a C-terminal DnaB-binding domain.</text>
</comment>
<keyword evidence="2 12" id="KW-0639">Primosome</keyword>
<evidence type="ECO:0000256" key="5">
    <source>
        <dbReference type="ARBA" id="ARBA00022705"/>
    </source>
</evidence>
<feature type="zinc finger region" description="CHC2-type" evidence="12 14">
    <location>
        <begin position="46"/>
        <end position="70"/>
    </location>
</feature>
<dbReference type="SUPFAM" id="SSF57783">
    <property type="entry name" value="Zinc beta-ribbon"/>
    <property type="match status" value="1"/>
</dbReference>
<dbReference type="NCBIfam" id="TIGR01391">
    <property type="entry name" value="dnaG"/>
    <property type="match status" value="1"/>
</dbReference>
<evidence type="ECO:0000256" key="10">
    <source>
        <dbReference type="ARBA" id="ARBA00023125"/>
    </source>
</evidence>
<dbReference type="SMART" id="SM00493">
    <property type="entry name" value="TOPRIM"/>
    <property type="match status" value="1"/>
</dbReference>
<reference evidence="16 17" key="1">
    <citation type="journal article" date="2015" name="Genome Announc.">
        <title>Expanding the biotechnology potential of lactobacilli through comparative genomics of 213 strains and associated genera.</title>
        <authorList>
            <person name="Sun Z."/>
            <person name="Harris H.M."/>
            <person name="McCann A."/>
            <person name="Guo C."/>
            <person name="Argimon S."/>
            <person name="Zhang W."/>
            <person name="Yang X."/>
            <person name="Jeffery I.B."/>
            <person name="Cooney J.C."/>
            <person name="Kagawa T.F."/>
            <person name="Liu W."/>
            <person name="Song Y."/>
            <person name="Salvetti E."/>
            <person name="Wrobel A."/>
            <person name="Rasinkangas P."/>
            <person name="Parkhill J."/>
            <person name="Rea M.C."/>
            <person name="O'Sullivan O."/>
            <person name="Ritari J."/>
            <person name="Douillard F.P."/>
            <person name="Paul Ross R."/>
            <person name="Yang R."/>
            <person name="Briner A.E."/>
            <person name="Felis G.E."/>
            <person name="de Vos W.M."/>
            <person name="Barrangou R."/>
            <person name="Klaenhammer T.R."/>
            <person name="Caufield P.W."/>
            <person name="Cui Y."/>
            <person name="Zhang H."/>
            <person name="O'Toole P.W."/>
        </authorList>
    </citation>
    <scope>NUCLEOTIDE SEQUENCE [LARGE SCALE GENOMIC DNA]</scope>
    <source>
        <strain evidence="16 17">DSM 21116</strain>
    </source>
</reference>
<evidence type="ECO:0000256" key="1">
    <source>
        <dbReference type="ARBA" id="ARBA00022478"/>
    </source>
</evidence>
<dbReference type="Gene3D" id="1.10.860.10">
    <property type="entry name" value="DNAb Helicase, Chain A"/>
    <property type="match status" value="1"/>
</dbReference>
<evidence type="ECO:0000259" key="15">
    <source>
        <dbReference type="PROSITE" id="PS50880"/>
    </source>
</evidence>
<dbReference type="InterPro" id="IPR006295">
    <property type="entry name" value="DNA_primase_DnaG"/>
</dbReference>
<evidence type="ECO:0000256" key="12">
    <source>
        <dbReference type="HAMAP-Rule" id="MF_00974"/>
    </source>
</evidence>
<dbReference type="FunFam" id="3.90.580.10:FF:000001">
    <property type="entry name" value="DNA primase"/>
    <property type="match status" value="1"/>
</dbReference>
<dbReference type="GO" id="GO:1990077">
    <property type="term" value="C:primosome complex"/>
    <property type="evidence" value="ECO:0007669"/>
    <property type="project" value="UniProtKB-KW"/>
</dbReference>
<keyword evidence="8 12" id="KW-0862">Zinc</keyword>
<dbReference type="SUPFAM" id="SSF56731">
    <property type="entry name" value="DNA primase core"/>
    <property type="match status" value="1"/>
</dbReference>
<comment type="subunit">
    <text evidence="12">Monomer. Interacts with DnaB.</text>
</comment>
<dbReference type="InterPro" id="IPR030846">
    <property type="entry name" value="DnaG_bac"/>
</dbReference>
<dbReference type="PANTHER" id="PTHR30313">
    <property type="entry name" value="DNA PRIMASE"/>
    <property type="match status" value="1"/>
</dbReference>
<dbReference type="Pfam" id="PF01807">
    <property type="entry name" value="Zn_ribbon_DnaG"/>
    <property type="match status" value="1"/>
</dbReference>
<keyword evidence="4 12" id="KW-0548">Nucleotidyltransferase</keyword>
<keyword evidence="1 12" id="KW-0240">DNA-directed RNA polymerase</keyword>
<keyword evidence="9" id="KW-0460">Magnesium</keyword>
<proteinExistence type="inferred from homology"/>
<organism evidence="16 17">
    <name type="scientific">Liquorilactobacillus cacaonum DSM 21116</name>
    <dbReference type="NCBI Taxonomy" id="1423729"/>
    <lineage>
        <taxon>Bacteria</taxon>
        <taxon>Bacillati</taxon>
        <taxon>Bacillota</taxon>
        <taxon>Bacilli</taxon>
        <taxon>Lactobacillales</taxon>
        <taxon>Lactobacillaceae</taxon>
        <taxon>Liquorilactobacillus</taxon>
    </lineage>
</organism>
<sequence>MSGVIFLSQRIPEQVVEDVRNNVNIVDIIGQYVQLSKSGKNLFGLCPFHEEKTPSFSVAEEKQIFHCFSCHRGGNVFKFIMEIENINFPEAVLKVAELGNVQVDEKISQEFDSTQSESSKSIRLKKIHADAAQLYHHILINTEIGEEALNYLHERGLSDDIINDFNLGYAPDRPILEAFFKERMVDQELLRMSGLFVERGDGTLNDRFRNRVLFPIRDAQGATIAFSGRLLQKNDKLPKYLNSPETELFNKRKILFNFDKAKSEIRKKHFGILFEGFMDVLAAYRSGVKNGIASMGTSLTNEQIYLLERTTDELFLCYDGDKPGQNATARALELLEPITKLKLGVIRIPEKLDPDEYVKKYGENAFEKLALTSHETKLAFYMRYFQAERNLANEEDQLAYISDVMQKLAGVESPVEQDLYLNQIANRFSLEKDSLKLQLLEFINKTKSKHQVNSARKENLYYLSRSSTDNFPKYSKAERAERLLVYRLLHDPNIRIRMKNYPDFSFIHEEYQMIYILSEGYFNAYPEYETARFLDFIDKEKIRQIVVSLELQNLSKESSDEEFEDCINVIGRQSPLEQQINNLKQQITDAKKLNNIERVTFLTIELIKLLQQQQNDKSASL</sequence>
<dbReference type="Pfam" id="PF08275">
    <property type="entry name" value="DNAG_N"/>
    <property type="match status" value="1"/>
</dbReference>
<dbReference type="AlphaFoldDB" id="A0A0R2CRU8"/>
<comment type="cofactor">
    <cofactor evidence="12 13 14">
        <name>Zn(2+)</name>
        <dbReference type="ChEBI" id="CHEBI:29105"/>
    </cofactor>
    <text evidence="12 13 14">Binds 1 zinc ion per monomer.</text>
</comment>
<evidence type="ECO:0000256" key="9">
    <source>
        <dbReference type="ARBA" id="ARBA00022842"/>
    </source>
</evidence>
<evidence type="ECO:0000256" key="8">
    <source>
        <dbReference type="ARBA" id="ARBA00022833"/>
    </source>
</evidence>
<dbReference type="InterPro" id="IPR050219">
    <property type="entry name" value="DnaG_primase"/>
</dbReference>
<dbReference type="GO" id="GO:0003899">
    <property type="term" value="F:DNA-directed RNA polymerase activity"/>
    <property type="evidence" value="ECO:0007669"/>
    <property type="project" value="UniProtKB-UniRule"/>
</dbReference>
<dbReference type="PIRSF" id="PIRSF002811">
    <property type="entry name" value="DnaG"/>
    <property type="match status" value="1"/>
</dbReference>
<dbReference type="GO" id="GO:0006269">
    <property type="term" value="P:DNA replication, synthesis of primer"/>
    <property type="evidence" value="ECO:0007669"/>
    <property type="project" value="UniProtKB-UniRule"/>
</dbReference>
<dbReference type="InterPro" id="IPR037068">
    <property type="entry name" value="DNA_primase_core_N_sf"/>
</dbReference>
<dbReference type="STRING" id="1423729.FC80_GL001015"/>
<keyword evidence="5 12" id="KW-0235">DNA replication</keyword>
<dbReference type="InterPro" id="IPR016136">
    <property type="entry name" value="DNA_helicase_N/primase_C"/>
</dbReference>
<dbReference type="InterPro" id="IPR002694">
    <property type="entry name" value="Znf_CHC2"/>
</dbReference>
<dbReference type="Gene3D" id="3.40.1360.10">
    <property type="match status" value="1"/>
</dbReference>
<evidence type="ECO:0000256" key="14">
    <source>
        <dbReference type="PIRSR" id="PIRSR002811-1"/>
    </source>
</evidence>
<comment type="catalytic activity">
    <reaction evidence="12">
        <text>ssDNA + n NTP = ssDNA/pppN(pN)n-1 hybrid + (n-1) diphosphate.</text>
        <dbReference type="EC" id="2.7.7.101"/>
    </reaction>
</comment>
<protein>
    <recommendedName>
        <fullName evidence="12 13">DNA primase</fullName>
        <ecNumber evidence="12">2.7.7.101</ecNumber>
    </recommendedName>
</protein>
<dbReference type="EMBL" id="AYZE01000014">
    <property type="protein sequence ID" value="KRM91019.1"/>
    <property type="molecule type" value="Genomic_DNA"/>
</dbReference>